<feature type="domain" description="Integrase catalytic" evidence="3">
    <location>
        <begin position="125"/>
        <end position="278"/>
    </location>
</feature>
<dbReference type="EMBL" id="CAJGYM010000128">
    <property type="protein sequence ID" value="CAD6198485.1"/>
    <property type="molecule type" value="Genomic_DNA"/>
</dbReference>
<protein>
    <recommendedName>
        <fullName evidence="1">RNA-directed DNA polymerase</fullName>
        <ecNumber evidence="1">2.7.7.49</ecNumber>
    </recommendedName>
</protein>
<dbReference type="PANTHER" id="PTHR37984">
    <property type="entry name" value="PROTEIN CBG26694"/>
    <property type="match status" value="1"/>
</dbReference>
<dbReference type="InterPro" id="IPR050951">
    <property type="entry name" value="Retrovirus_Pol_polyprotein"/>
</dbReference>
<dbReference type="GO" id="GO:0003964">
    <property type="term" value="F:RNA-directed DNA polymerase activity"/>
    <property type="evidence" value="ECO:0007669"/>
    <property type="project" value="UniProtKB-EC"/>
</dbReference>
<evidence type="ECO:0000256" key="1">
    <source>
        <dbReference type="ARBA" id="ARBA00012493"/>
    </source>
</evidence>
<gene>
    <name evidence="4" type="ORF">CAUJ_LOCUS14391</name>
</gene>
<evidence type="ECO:0000313" key="5">
    <source>
        <dbReference type="Proteomes" id="UP000835052"/>
    </source>
</evidence>
<dbReference type="GO" id="GO:0003676">
    <property type="term" value="F:nucleic acid binding"/>
    <property type="evidence" value="ECO:0007669"/>
    <property type="project" value="InterPro"/>
</dbReference>
<dbReference type="SUPFAM" id="SSF53098">
    <property type="entry name" value="Ribonuclease H-like"/>
    <property type="match status" value="1"/>
</dbReference>
<dbReference type="Pfam" id="PF17921">
    <property type="entry name" value="Integrase_H2C2"/>
    <property type="match status" value="1"/>
</dbReference>
<dbReference type="PROSITE" id="PS50994">
    <property type="entry name" value="INTEGRASE"/>
    <property type="match status" value="1"/>
</dbReference>
<feature type="region of interest" description="Disordered" evidence="2">
    <location>
        <begin position="363"/>
        <end position="439"/>
    </location>
</feature>
<dbReference type="Pfam" id="PF00665">
    <property type="entry name" value="rve"/>
    <property type="match status" value="1"/>
</dbReference>
<dbReference type="InterPro" id="IPR012337">
    <property type="entry name" value="RNaseH-like_sf"/>
</dbReference>
<proteinExistence type="predicted"/>
<accession>A0A8S1HUD8</accession>
<dbReference type="Gene3D" id="3.30.420.10">
    <property type="entry name" value="Ribonuclease H-like superfamily/Ribonuclease H"/>
    <property type="match status" value="1"/>
</dbReference>
<evidence type="ECO:0000313" key="4">
    <source>
        <dbReference type="EMBL" id="CAD6198485.1"/>
    </source>
</evidence>
<dbReference type="InterPro" id="IPR036397">
    <property type="entry name" value="RNaseH_sf"/>
</dbReference>
<comment type="caution">
    <text evidence="4">The sequence shown here is derived from an EMBL/GenBank/DDBJ whole genome shotgun (WGS) entry which is preliminary data.</text>
</comment>
<sequence length="439" mass="50249">MTDVAKETMIDEVLKDVIASVRSNIGTKKLSGTAAKYLQQPQQLSLQDDCLFFGSRIVIPTTLRNRILKQLHEGHPGVARMKVLARQYVFWTNINADIESFVKKCRNCQEAQKAPIKTELFSWPKEDRPWNRVHIDYAGPFLGKNYLVIVDAYSKWPEVIEMKSTTSTATIKQLTQLFAQFGNPETLVSDNGTQFTSQEFADFCKANGINHIRSPPYHPQSNGQAERFVDTVKRALLKDKDDANSSETLQKFLMVYRRTPCPSSPNSRSPAENFLGRPLRSTLSMLNPPRSILKNRDEKMEQQFNRHHNARPKQFEPEDLVWVRDYRLGQTKWISGQVLLRLGNALYDVLVNDNIVRRHANQLRRRETDDTPTTPWDDFDWPQPSSPSPSQSSSSSSPPPPSQKLPPSDNDVPATLRRSERHHQPPKRLNMDPSLKSYV</sequence>
<dbReference type="Proteomes" id="UP000835052">
    <property type="component" value="Unassembled WGS sequence"/>
</dbReference>
<dbReference type="FunFam" id="3.30.420.10:FF:000131">
    <property type="entry name" value="Protein CBG26278"/>
    <property type="match status" value="1"/>
</dbReference>
<dbReference type="FunFam" id="1.10.340.70:FF:000003">
    <property type="entry name" value="Protein CBG25708"/>
    <property type="match status" value="1"/>
</dbReference>
<evidence type="ECO:0000256" key="2">
    <source>
        <dbReference type="SAM" id="MobiDB-lite"/>
    </source>
</evidence>
<dbReference type="GO" id="GO:0015074">
    <property type="term" value="P:DNA integration"/>
    <property type="evidence" value="ECO:0007669"/>
    <property type="project" value="InterPro"/>
</dbReference>
<dbReference type="Gene3D" id="1.10.340.70">
    <property type="match status" value="1"/>
</dbReference>
<keyword evidence="5" id="KW-1185">Reference proteome</keyword>
<reference evidence="4" key="1">
    <citation type="submission" date="2020-10" db="EMBL/GenBank/DDBJ databases">
        <authorList>
            <person name="Kikuchi T."/>
        </authorList>
    </citation>
    <scope>NUCLEOTIDE SEQUENCE</scope>
    <source>
        <strain evidence="4">NKZ352</strain>
    </source>
</reference>
<evidence type="ECO:0000259" key="3">
    <source>
        <dbReference type="PROSITE" id="PS50994"/>
    </source>
</evidence>
<dbReference type="PANTHER" id="PTHR37984:SF5">
    <property type="entry name" value="PROTEIN NYNRIN-LIKE"/>
    <property type="match status" value="1"/>
</dbReference>
<dbReference type="InterPro" id="IPR041588">
    <property type="entry name" value="Integrase_H2C2"/>
</dbReference>
<name>A0A8S1HUD8_9PELO</name>
<dbReference type="InterPro" id="IPR001584">
    <property type="entry name" value="Integrase_cat-core"/>
</dbReference>
<dbReference type="OrthoDB" id="5818961at2759"/>
<dbReference type="AlphaFoldDB" id="A0A8S1HUD8"/>
<organism evidence="4 5">
    <name type="scientific">Caenorhabditis auriculariae</name>
    <dbReference type="NCBI Taxonomy" id="2777116"/>
    <lineage>
        <taxon>Eukaryota</taxon>
        <taxon>Metazoa</taxon>
        <taxon>Ecdysozoa</taxon>
        <taxon>Nematoda</taxon>
        <taxon>Chromadorea</taxon>
        <taxon>Rhabditida</taxon>
        <taxon>Rhabditina</taxon>
        <taxon>Rhabditomorpha</taxon>
        <taxon>Rhabditoidea</taxon>
        <taxon>Rhabditidae</taxon>
        <taxon>Peloderinae</taxon>
        <taxon>Caenorhabditis</taxon>
    </lineage>
</organism>
<dbReference type="EC" id="2.7.7.49" evidence="1"/>